<dbReference type="PANTHER" id="PTHR23511">
    <property type="entry name" value="SYNAPTIC VESICLE GLYCOPROTEIN 2"/>
    <property type="match status" value="1"/>
</dbReference>
<dbReference type="Proteomes" id="UP000215914">
    <property type="component" value="Unassembled WGS sequence"/>
</dbReference>
<protein>
    <submittedName>
        <fullName evidence="8">MFS transporter superfamily</fullName>
    </submittedName>
</protein>
<evidence type="ECO:0000313" key="8">
    <source>
        <dbReference type="EMBL" id="KAF5773910.1"/>
    </source>
</evidence>
<evidence type="ECO:0000256" key="6">
    <source>
        <dbReference type="ARBA" id="ARBA00044504"/>
    </source>
</evidence>
<feature type="transmembrane region" description="Helical" evidence="7">
    <location>
        <begin position="20"/>
        <end position="40"/>
    </location>
</feature>
<evidence type="ECO:0000313" key="9">
    <source>
        <dbReference type="Proteomes" id="UP000215914"/>
    </source>
</evidence>
<evidence type="ECO:0000256" key="4">
    <source>
        <dbReference type="ARBA" id="ARBA00022989"/>
    </source>
</evidence>
<evidence type="ECO:0000256" key="2">
    <source>
        <dbReference type="ARBA" id="ARBA00022448"/>
    </source>
</evidence>
<evidence type="ECO:0000256" key="1">
    <source>
        <dbReference type="ARBA" id="ARBA00004141"/>
    </source>
</evidence>
<reference evidence="8" key="2">
    <citation type="submission" date="2020-06" db="EMBL/GenBank/DDBJ databases">
        <title>Helianthus annuus Genome sequencing and assembly Release 2.</title>
        <authorList>
            <person name="Gouzy J."/>
            <person name="Langlade N."/>
            <person name="Munos S."/>
        </authorList>
    </citation>
    <scope>NUCLEOTIDE SEQUENCE</scope>
    <source>
        <tissue evidence="8">Leaves</tissue>
    </source>
</reference>
<dbReference type="SUPFAM" id="SSF103473">
    <property type="entry name" value="MFS general substrate transporter"/>
    <property type="match status" value="1"/>
</dbReference>
<organism evidence="8 9">
    <name type="scientific">Helianthus annuus</name>
    <name type="common">Common sunflower</name>
    <dbReference type="NCBI Taxonomy" id="4232"/>
    <lineage>
        <taxon>Eukaryota</taxon>
        <taxon>Viridiplantae</taxon>
        <taxon>Streptophyta</taxon>
        <taxon>Embryophyta</taxon>
        <taxon>Tracheophyta</taxon>
        <taxon>Spermatophyta</taxon>
        <taxon>Magnoliopsida</taxon>
        <taxon>eudicotyledons</taxon>
        <taxon>Gunneridae</taxon>
        <taxon>Pentapetalae</taxon>
        <taxon>asterids</taxon>
        <taxon>campanulids</taxon>
        <taxon>Asterales</taxon>
        <taxon>Asteraceae</taxon>
        <taxon>Asteroideae</taxon>
        <taxon>Heliantheae alliance</taxon>
        <taxon>Heliantheae</taxon>
        <taxon>Helianthus</taxon>
    </lineage>
</organism>
<gene>
    <name evidence="8" type="ORF">HanXRQr2_Chr13g0594131</name>
</gene>
<evidence type="ECO:0000256" key="7">
    <source>
        <dbReference type="SAM" id="Phobius"/>
    </source>
</evidence>
<accession>A0A9K3EHM3</accession>
<dbReference type="GO" id="GO:0016020">
    <property type="term" value="C:membrane"/>
    <property type="evidence" value="ECO:0007669"/>
    <property type="project" value="UniProtKB-SubCell"/>
</dbReference>
<dbReference type="InterPro" id="IPR036259">
    <property type="entry name" value="MFS_trans_sf"/>
</dbReference>
<keyword evidence="5 7" id="KW-0472">Membrane</keyword>
<dbReference type="PANTHER" id="PTHR23511:SF5">
    <property type="entry name" value="MAJOR FACILITATOR-TYPE TRANSPORTER HXNZ-RELATED"/>
    <property type="match status" value="1"/>
</dbReference>
<dbReference type="AlphaFoldDB" id="A0A9K3EHM3"/>
<name>A0A9K3EHM3_HELAN</name>
<dbReference type="EMBL" id="MNCJ02000328">
    <property type="protein sequence ID" value="KAF5773910.1"/>
    <property type="molecule type" value="Genomic_DNA"/>
</dbReference>
<comment type="caution">
    <text evidence="8">The sequence shown here is derived from an EMBL/GenBank/DDBJ whole genome shotgun (WGS) entry which is preliminary data.</text>
</comment>
<evidence type="ECO:0000256" key="5">
    <source>
        <dbReference type="ARBA" id="ARBA00023136"/>
    </source>
</evidence>
<comment type="subcellular location">
    <subcellularLocation>
        <location evidence="1">Membrane</location>
        <topology evidence="1">Multi-pass membrane protein</topology>
    </subcellularLocation>
</comment>
<keyword evidence="3 7" id="KW-0812">Transmembrane</keyword>
<dbReference type="Gramene" id="mRNA:HanXRQr2_Chr13g0594131">
    <property type="protein sequence ID" value="CDS:HanXRQr2_Chr13g0594131.1"/>
    <property type="gene ID" value="HanXRQr2_Chr13g0594131"/>
</dbReference>
<keyword evidence="2" id="KW-0813">Transport</keyword>
<comment type="similarity">
    <text evidence="6">Belongs to the major facilitator superfamily. Phosphate:H(+) symporter (TC 2.A.1.9) family.</text>
</comment>
<evidence type="ECO:0000256" key="3">
    <source>
        <dbReference type="ARBA" id="ARBA00022692"/>
    </source>
</evidence>
<sequence length="81" mass="8628">MVEHMGNEGFGYTLDEALCVVGFGGFQYIVLAYSGLGWVAEAMEVMLLLFLGPAIQPEWGLSANQESMISTVAFAGMFVGG</sequence>
<keyword evidence="9" id="KW-1185">Reference proteome</keyword>
<reference evidence="8" key="1">
    <citation type="journal article" date="2017" name="Nature">
        <title>The sunflower genome provides insights into oil metabolism, flowering and Asterid evolution.</title>
        <authorList>
            <person name="Badouin H."/>
            <person name="Gouzy J."/>
            <person name="Grassa C.J."/>
            <person name="Murat F."/>
            <person name="Staton S.E."/>
            <person name="Cottret L."/>
            <person name="Lelandais-Briere C."/>
            <person name="Owens G.L."/>
            <person name="Carrere S."/>
            <person name="Mayjonade B."/>
            <person name="Legrand L."/>
            <person name="Gill N."/>
            <person name="Kane N.C."/>
            <person name="Bowers J.E."/>
            <person name="Hubner S."/>
            <person name="Bellec A."/>
            <person name="Berard A."/>
            <person name="Berges H."/>
            <person name="Blanchet N."/>
            <person name="Boniface M.C."/>
            <person name="Brunel D."/>
            <person name="Catrice O."/>
            <person name="Chaidir N."/>
            <person name="Claudel C."/>
            <person name="Donnadieu C."/>
            <person name="Faraut T."/>
            <person name="Fievet G."/>
            <person name="Helmstetter N."/>
            <person name="King M."/>
            <person name="Knapp S.J."/>
            <person name="Lai Z."/>
            <person name="Le Paslier M.C."/>
            <person name="Lippi Y."/>
            <person name="Lorenzon L."/>
            <person name="Mandel J.R."/>
            <person name="Marage G."/>
            <person name="Marchand G."/>
            <person name="Marquand E."/>
            <person name="Bret-Mestries E."/>
            <person name="Morien E."/>
            <person name="Nambeesan S."/>
            <person name="Nguyen T."/>
            <person name="Pegot-Espagnet P."/>
            <person name="Pouilly N."/>
            <person name="Raftis F."/>
            <person name="Sallet E."/>
            <person name="Schiex T."/>
            <person name="Thomas J."/>
            <person name="Vandecasteele C."/>
            <person name="Vares D."/>
            <person name="Vear F."/>
            <person name="Vautrin S."/>
            <person name="Crespi M."/>
            <person name="Mangin B."/>
            <person name="Burke J.M."/>
            <person name="Salse J."/>
            <person name="Munos S."/>
            <person name="Vincourt P."/>
            <person name="Rieseberg L.H."/>
            <person name="Langlade N.B."/>
        </authorList>
    </citation>
    <scope>NUCLEOTIDE SEQUENCE</scope>
    <source>
        <tissue evidence="8">Leaves</tissue>
    </source>
</reference>
<keyword evidence="4 7" id="KW-1133">Transmembrane helix</keyword>
<proteinExistence type="inferred from homology"/>